<evidence type="ECO:0000256" key="5">
    <source>
        <dbReference type="ARBA" id="ARBA00022714"/>
    </source>
</evidence>
<evidence type="ECO:0000313" key="15">
    <source>
        <dbReference type="EMBL" id="CAA9522866.1"/>
    </source>
</evidence>
<dbReference type="NCBIfam" id="NF004616">
    <property type="entry name" value="PRK05950.1"/>
    <property type="match status" value="1"/>
</dbReference>
<dbReference type="GO" id="GO:0051537">
    <property type="term" value="F:2 iron, 2 sulfur cluster binding"/>
    <property type="evidence" value="ECO:0007669"/>
    <property type="project" value="UniProtKB-KW"/>
</dbReference>
<dbReference type="PANTHER" id="PTHR11921:SF29">
    <property type="entry name" value="SUCCINATE DEHYDROGENASE [UBIQUINONE] IRON-SULFUR SUBUNIT, MITOCHONDRIAL"/>
    <property type="match status" value="1"/>
</dbReference>
<accession>A0A6J4TIG2</accession>
<protein>
    <recommendedName>
        <fullName evidence="11">Fumarate reductase iron-sulfur subunit</fullName>
        <ecNumber evidence="11">1.3.5.1</ecNumber>
    </recommendedName>
</protein>
<dbReference type="Pfam" id="PF13085">
    <property type="entry name" value="Fer2_3"/>
    <property type="match status" value="1"/>
</dbReference>
<dbReference type="InterPro" id="IPR017896">
    <property type="entry name" value="4Fe4S_Fe-S-bd"/>
</dbReference>
<dbReference type="PANTHER" id="PTHR11921">
    <property type="entry name" value="SUCCINATE DEHYDROGENASE IRON-SULFUR PROTEIN"/>
    <property type="match status" value="1"/>
</dbReference>
<sequence>MPEYTLRIRRYDPESGQPPYWDEHTVNLEGHRSVLEGILQAKNESDGSIGVRCSCRAAICGSCGVSINGQSGLACHTHLDKAAAHGRDGVIEVEPMNNMPVIKDLITDMEAVHWKKIQRVTPWLIHKEPVPEREYIVPHENMVDITQSMACIQCAACVSSCLSMEVDPLFIGPAALAKAYRFVGDPRDAAQEDRLRDLAEDPHGMYDCTHCFSCIEACPKGVAPMNQIMRLRRVAGDHKIVDRNNGHRHEAAFVTLIKGYGLLHEAELLPRSYGGDSWFGKFHPAAGQELLSSFPVVVKGLMRRKMNPKIALLGHKLDKPDLNQVKSIYDTVHGKDQRNELNLYISGYDEDDADGSGDQVPVGGELNAGNAPDAGSPGLDAEDSPTR</sequence>
<dbReference type="InterPro" id="IPR050573">
    <property type="entry name" value="SDH/FRD_Iron-Sulfur"/>
</dbReference>
<dbReference type="Gene3D" id="1.10.1060.10">
    <property type="entry name" value="Alpha-helical ferredoxin"/>
    <property type="match status" value="1"/>
</dbReference>
<evidence type="ECO:0000256" key="2">
    <source>
        <dbReference type="ARBA" id="ARBA00009433"/>
    </source>
</evidence>
<dbReference type="InterPro" id="IPR025192">
    <property type="entry name" value="Succ_DH/fum_Rdtase_N"/>
</dbReference>
<gene>
    <name evidence="15" type="ORF">AVDCRST_MAG85-3000</name>
</gene>
<dbReference type="EC" id="1.3.5.1" evidence="11"/>
<dbReference type="AlphaFoldDB" id="A0A6J4TIG2"/>
<evidence type="ECO:0000256" key="6">
    <source>
        <dbReference type="ARBA" id="ARBA00022723"/>
    </source>
</evidence>
<dbReference type="GO" id="GO:0006099">
    <property type="term" value="P:tricarboxylic acid cycle"/>
    <property type="evidence" value="ECO:0007669"/>
    <property type="project" value="UniProtKB-KW"/>
</dbReference>
<keyword evidence="9 11" id="KW-0411">Iron-sulfur</keyword>
<keyword evidence="8 11" id="KW-0408">Iron</keyword>
<dbReference type="GO" id="GO:0046872">
    <property type="term" value="F:metal ion binding"/>
    <property type="evidence" value="ECO:0007669"/>
    <property type="project" value="UniProtKB-KW"/>
</dbReference>
<keyword evidence="5 11" id="KW-0001">2Fe-2S</keyword>
<reference evidence="15" key="1">
    <citation type="submission" date="2020-02" db="EMBL/GenBank/DDBJ databases">
        <authorList>
            <person name="Meier V. D."/>
        </authorList>
    </citation>
    <scope>NUCLEOTIDE SEQUENCE</scope>
    <source>
        <strain evidence="15">AVDCRST_MAG85</strain>
    </source>
</reference>
<keyword evidence="6 11" id="KW-0479">Metal-binding</keyword>
<comment type="catalytic activity">
    <reaction evidence="11">
        <text>a menaquinone + succinate = a menaquinol + fumarate</text>
        <dbReference type="Rhea" id="RHEA:27834"/>
        <dbReference type="Rhea" id="RHEA-COMP:9537"/>
        <dbReference type="Rhea" id="RHEA-COMP:9539"/>
        <dbReference type="ChEBI" id="CHEBI:16374"/>
        <dbReference type="ChEBI" id="CHEBI:18151"/>
        <dbReference type="ChEBI" id="CHEBI:29806"/>
        <dbReference type="ChEBI" id="CHEBI:30031"/>
        <dbReference type="EC" id="1.3.5.1"/>
    </reaction>
</comment>
<comment type="similarity">
    <text evidence="2 11">Belongs to the succinate dehydrogenase/fumarate reductase iron-sulfur protein family.</text>
</comment>
<dbReference type="GO" id="GO:0051539">
    <property type="term" value="F:4 iron, 4 sulfur cluster binding"/>
    <property type="evidence" value="ECO:0007669"/>
    <property type="project" value="UniProtKB-KW"/>
</dbReference>
<dbReference type="Gene3D" id="3.10.20.30">
    <property type="match status" value="1"/>
</dbReference>
<evidence type="ECO:0000256" key="10">
    <source>
        <dbReference type="ARBA" id="ARBA00023291"/>
    </source>
</evidence>
<dbReference type="InterPro" id="IPR006058">
    <property type="entry name" value="2Fe2S_fd_BS"/>
</dbReference>
<dbReference type="InterPro" id="IPR017900">
    <property type="entry name" value="4Fe4S_Fe_S_CS"/>
</dbReference>
<feature type="region of interest" description="Disordered" evidence="12">
    <location>
        <begin position="347"/>
        <end position="387"/>
    </location>
</feature>
<dbReference type="EMBL" id="CADCVT010000332">
    <property type="protein sequence ID" value="CAA9522866.1"/>
    <property type="molecule type" value="Genomic_DNA"/>
</dbReference>
<comment type="cofactor">
    <cofactor evidence="11">
        <name>[2Fe-2S] cluster</name>
        <dbReference type="ChEBI" id="CHEBI:190135"/>
    </cofactor>
    <text evidence="11">Binds 1 [2Fe-2S] cluster.</text>
</comment>
<evidence type="ECO:0000256" key="3">
    <source>
        <dbReference type="ARBA" id="ARBA00022485"/>
    </source>
</evidence>
<dbReference type="PROSITE" id="PS00198">
    <property type="entry name" value="4FE4S_FER_1"/>
    <property type="match status" value="1"/>
</dbReference>
<organism evidence="15">
    <name type="scientific">uncultured Solirubrobacteraceae bacterium</name>
    <dbReference type="NCBI Taxonomy" id="1162706"/>
    <lineage>
        <taxon>Bacteria</taxon>
        <taxon>Bacillati</taxon>
        <taxon>Actinomycetota</taxon>
        <taxon>Thermoleophilia</taxon>
        <taxon>Solirubrobacterales</taxon>
        <taxon>Solirubrobacteraceae</taxon>
        <taxon>environmental samples</taxon>
    </lineage>
</organism>
<keyword evidence="7 15" id="KW-0560">Oxidoreductase</keyword>
<dbReference type="InterPro" id="IPR012675">
    <property type="entry name" value="Beta-grasp_dom_sf"/>
</dbReference>
<dbReference type="Pfam" id="PF13183">
    <property type="entry name" value="Fer4_8"/>
    <property type="match status" value="1"/>
</dbReference>
<keyword evidence="10 11" id="KW-0003">3Fe-4S</keyword>
<evidence type="ECO:0000256" key="11">
    <source>
        <dbReference type="RuleBase" id="RU361237"/>
    </source>
</evidence>
<name>A0A6J4TIG2_9ACTN</name>
<dbReference type="SUPFAM" id="SSF46548">
    <property type="entry name" value="alpha-helical ferredoxin"/>
    <property type="match status" value="1"/>
</dbReference>
<evidence type="ECO:0000256" key="8">
    <source>
        <dbReference type="ARBA" id="ARBA00023004"/>
    </source>
</evidence>
<evidence type="ECO:0000259" key="14">
    <source>
        <dbReference type="PROSITE" id="PS51379"/>
    </source>
</evidence>
<dbReference type="InterPro" id="IPR004489">
    <property type="entry name" value="Succ_DH/fum_Rdtase_Fe-S"/>
</dbReference>
<dbReference type="InterPro" id="IPR009051">
    <property type="entry name" value="Helical_ferredxn"/>
</dbReference>
<dbReference type="InterPro" id="IPR001041">
    <property type="entry name" value="2Fe-2S_ferredoxin-type"/>
</dbReference>
<evidence type="ECO:0000256" key="1">
    <source>
        <dbReference type="ARBA" id="ARBA00005163"/>
    </source>
</evidence>
<dbReference type="GO" id="GO:0051538">
    <property type="term" value="F:3 iron, 4 sulfur cluster binding"/>
    <property type="evidence" value="ECO:0007669"/>
    <property type="project" value="UniProtKB-KW"/>
</dbReference>
<feature type="domain" description="4Fe-4S ferredoxin-type" evidence="14">
    <location>
        <begin position="200"/>
        <end position="228"/>
    </location>
</feature>
<evidence type="ECO:0000256" key="7">
    <source>
        <dbReference type="ARBA" id="ARBA00023002"/>
    </source>
</evidence>
<feature type="domain" description="2Fe-2S ferredoxin-type" evidence="13">
    <location>
        <begin position="4"/>
        <end position="97"/>
    </location>
</feature>
<keyword evidence="3 11" id="KW-0004">4Fe-4S</keyword>
<dbReference type="SUPFAM" id="SSF54292">
    <property type="entry name" value="2Fe-2S ferredoxin-like"/>
    <property type="match status" value="1"/>
</dbReference>
<dbReference type="NCBIfam" id="TIGR00384">
    <property type="entry name" value="dhsB"/>
    <property type="match status" value="1"/>
</dbReference>
<dbReference type="GO" id="GO:0009055">
    <property type="term" value="F:electron transfer activity"/>
    <property type="evidence" value="ECO:0007669"/>
    <property type="project" value="InterPro"/>
</dbReference>
<comment type="cofactor">
    <cofactor evidence="11">
        <name>[4Fe-4S] cluster</name>
        <dbReference type="ChEBI" id="CHEBI:49883"/>
    </cofactor>
    <text evidence="11">Binds 1 [4Fe-4S] cluster.</text>
</comment>
<dbReference type="FunFam" id="1.10.1060.10:FF:000003">
    <property type="entry name" value="Succinate dehydrogenase iron-sulfur subunit"/>
    <property type="match status" value="1"/>
</dbReference>
<comment type="pathway">
    <text evidence="1">Carbohydrate metabolism; tricarboxylic acid cycle.</text>
</comment>
<evidence type="ECO:0000256" key="4">
    <source>
        <dbReference type="ARBA" id="ARBA00022532"/>
    </source>
</evidence>
<evidence type="ECO:0000256" key="9">
    <source>
        <dbReference type="ARBA" id="ARBA00023014"/>
    </source>
</evidence>
<dbReference type="PROSITE" id="PS00197">
    <property type="entry name" value="2FE2S_FER_1"/>
    <property type="match status" value="1"/>
</dbReference>
<proteinExistence type="inferred from homology"/>
<evidence type="ECO:0000259" key="13">
    <source>
        <dbReference type="PROSITE" id="PS51085"/>
    </source>
</evidence>
<dbReference type="CDD" id="cd00207">
    <property type="entry name" value="fer2"/>
    <property type="match status" value="1"/>
</dbReference>
<dbReference type="GO" id="GO:0022904">
    <property type="term" value="P:respiratory electron transport chain"/>
    <property type="evidence" value="ECO:0007669"/>
    <property type="project" value="TreeGrafter"/>
</dbReference>
<keyword evidence="4" id="KW-0816">Tricarboxylic acid cycle</keyword>
<dbReference type="GO" id="GO:0008177">
    <property type="term" value="F:succinate dehydrogenase (quinone) activity"/>
    <property type="evidence" value="ECO:0007669"/>
    <property type="project" value="UniProtKB-EC"/>
</dbReference>
<dbReference type="PROSITE" id="PS51379">
    <property type="entry name" value="4FE4S_FER_2"/>
    <property type="match status" value="1"/>
</dbReference>
<evidence type="ECO:0000256" key="12">
    <source>
        <dbReference type="SAM" id="MobiDB-lite"/>
    </source>
</evidence>
<dbReference type="InterPro" id="IPR036010">
    <property type="entry name" value="2Fe-2S_ferredoxin-like_sf"/>
</dbReference>
<dbReference type="PROSITE" id="PS51085">
    <property type="entry name" value="2FE2S_FER_2"/>
    <property type="match status" value="1"/>
</dbReference>
<comment type="cofactor">
    <cofactor evidence="11">
        <name>[3Fe-4S] cluster</name>
        <dbReference type="ChEBI" id="CHEBI:21137"/>
    </cofactor>
    <text evidence="11">Binds 1 [3Fe-4S] cluster.</text>
</comment>